<keyword evidence="2" id="KW-1185">Reference proteome</keyword>
<proteinExistence type="predicted"/>
<protein>
    <submittedName>
        <fullName evidence="1">Uncharacterized protein</fullName>
    </submittedName>
</protein>
<evidence type="ECO:0000313" key="2">
    <source>
        <dbReference type="Proteomes" id="UP000064967"/>
    </source>
</evidence>
<organism evidence="1 2">
    <name type="scientific">Labilithrix luteola</name>
    <dbReference type="NCBI Taxonomy" id="1391654"/>
    <lineage>
        <taxon>Bacteria</taxon>
        <taxon>Pseudomonadati</taxon>
        <taxon>Myxococcota</taxon>
        <taxon>Polyangia</taxon>
        <taxon>Polyangiales</taxon>
        <taxon>Labilitrichaceae</taxon>
        <taxon>Labilithrix</taxon>
    </lineage>
</organism>
<dbReference type="EMBL" id="CP012333">
    <property type="protein sequence ID" value="AKV00293.1"/>
    <property type="molecule type" value="Genomic_DNA"/>
</dbReference>
<sequence length="60" mass="6775">MVAASFEGIALENHNPEFRKHAPERFLDFLHTRRADVEDLSVHGIVTLRESRADAVAETT</sequence>
<evidence type="ECO:0000313" key="1">
    <source>
        <dbReference type="EMBL" id="AKV00293.1"/>
    </source>
</evidence>
<dbReference type="KEGG" id="llu:AKJ09_06956"/>
<dbReference type="AlphaFoldDB" id="A0A0K1Q3I6"/>
<gene>
    <name evidence="1" type="ORF">AKJ09_06956</name>
</gene>
<accession>A0A0K1Q3I6</accession>
<dbReference type="Proteomes" id="UP000064967">
    <property type="component" value="Chromosome"/>
</dbReference>
<name>A0A0K1Q3I6_9BACT</name>
<reference evidence="1 2" key="1">
    <citation type="submission" date="2015-08" db="EMBL/GenBank/DDBJ databases">
        <authorList>
            <person name="Babu N.S."/>
            <person name="Beckwith C.J."/>
            <person name="Beseler K.G."/>
            <person name="Brison A."/>
            <person name="Carone J.V."/>
            <person name="Caskin T.P."/>
            <person name="Diamond M."/>
            <person name="Durham M.E."/>
            <person name="Foxe J.M."/>
            <person name="Go M."/>
            <person name="Henderson B.A."/>
            <person name="Jones I.B."/>
            <person name="McGettigan J.A."/>
            <person name="Micheletti S.J."/>
            <person name="Nasrallah M.E."/>
            <person name="Ortiz D."/>
            <person name="Piller C.R."/>
            <person name="Privatt S.R."/>
            <person name="Schneider S.L."/>
            <person name="Sharp S."/>
            <person name="Smith T.C."/>
            <person name="Stanton J.D."/>
            <person name="Ullery H.E."/>
            <person name="Wilson R.J."/>
            <person name="Serrano M.G."/>
            <person name="Buck G."/>
            <person name="Lee V."/>
            <person name="Wang Y."/>
            <person name="Carvalho R."/>
            <person name="Voegtly L."/>
            <person name="Shi R."/>
            <person name="Duckworth R."/>
            <person name="Johnson A."/>
            <person name="Loviza R."/>
            <person name="Walstead R."/>
            <person name="Shah Z."/>
            <person name="Kiflezghi M."/>
            <person name="Wade K."/>
            <person name="Ball S.L."/>
            <person name="Bradley K.W."/>
            <person name="Asai D.J."/>
            <person name="Bowman C.A."/>
            <person name="Russell D.A."/>
            <person name="Pope W.H."/>
            <person name="Jacobs-Sera D."/>
            <person name="Hendrix R.W."/>
            <person name="Hatfull G.F."/>
        </authorList>
    </citation>
    <scope>NUCLEOTIDE SEQUENCE [LARGE SCALE GENOMIC DNA]</scope>
    <source>
        <strain evidence="1 2">DSM 27648</strain>
    </source>
</reference>